<comment type="cofactor">
    <cofactor evidence="1">
        <name>FAD</name>
        <dbReference type="ChEBI" id="CHEBI:57692"/>
    </cofactor>
</comment>
<dbReference type="PANTHER" id="PTHR43004:SF19">
    <property type="entry name" value="BINDING MONOOXYGENASE, PUTATIVE (JCVI)-RELATED"/>
    <property type="match status" value="1"/>
</dbReference>
<evidence type="ECO:0000256" key="2">
    <source>
        <dbReference type="ARBA" id="ARBA00022630"/>
    </source>
</evidence>
<keyword evidence="2" id="KW-0285">Flavoprotein</keyword>
<feature type="domain" description="FAD-binding" evidence="4">
    <location>
        <begin position="8"/>
        <end position="347"/>
    </location>
</feature>
<protein>
    <submittedName>
        <fullName evidence="5">FAD-dependent monooxygenase</fullName>
    </submittedName>
</protein>
<proteinExistence type="predicted"/>
<dbReference type="Gene3D" id="3.40.30.120">
    <property type="match status" value="1"/>
</dbReference>
<dbReference type="PANTHER" id="PTHR43004">
    <property type="entry name" value="TRK SYSTEM POTASSIUM UPTAKE PROTEIN"/>
    <property type="match status" value="1"/>
</dbReference>
<dbReference type="PRINTS" id="PR00420">
    <property type="entry name" value="RNGMNOXGNASE"/>
</dbReference>
<evidence type="ECO:0000256" key="1">
    <source>
        <dbReference type="ARBA" id="ARBA00001974"/>
    </source>
</evidence>
<evidence type="ECO:0000256" key="3">
    <source>
        <dbReference type="ARBA" id="ARBA00022827"/>
    </source>
</evidence>
<reference evidence="5 6" key="1">
    <citation type="submission" date="2021-06" db="EMBL/GenBank/DDBJ databases">
        <title>Actinomycetes sequencing.</title>
        <authorList>
            <person name="Shan Q."/>
        </authorList>
    </citation>
    <scope>NUCLEOTIDE SEQUENCE [LARGE SCALE GENOMIC DNA]</scope>
    <source>
        <strain evidence="5 6">NEAU-G5</strain>
    </source>
</reference>
<evidence type="ECO:0000313" key="5">
    <source>
        <dbReference type="EMBL" id="MBU3061880.1"/>
    </source>
</evidence>
<dbReference type="EMBL" id="JAHKNI010000003">
    <property type="protein sequence ID" value="MBU3061880.1"/>
    <property type="molecule type" value="Genomic_DNA"/>
</dbReference>
<dbReference type="Proteomes" id="UP000733379">
    <property type="component" value="Unassembled WGS sequence"/>
</dbReference>
<comment type="caution">
    <text evidence="5">The sequence shown here is derived from an EMBL/GenBank/DDBJ whole genome shotgun (WGS) entry which is preliminary data.</text>
</comment>
<accession>A0ABS6AV24</accession>
<organism evidence="5 6">
    <name type="scientific">Nocardia albiluteola</name>
    <dbReference type="NCBI Taxonomy" id="2842303"/>
    <lineage>
        <taxon>Bacteria</taxon>
        <taxon>Bacillati</taxon>
        <taxon>Actinomycetota</taxon>
        <taxon>Actinomycetes</taxon>
        <taxon>Mycobacteriales</taxon>
        <taxon>Nocardiaceae</taxon>
        <taxon>Nocardia</taxon>
    </lineage>
</organism>
<dbReference type="Gene3D" id="3.50.50.60">
    <property type="entry name" value="FAD/NAD(P)-binding domain"/>
    <property type="match status" value="1"/>
</dbReference>
<dbReference type="InterPro" id="IPR050641">
    <property type="entry name" value="RIFMO-like"/>
</dbReference>
<sequence length="504" mass="54890">MSDHDMIQTDVLVIGAGPVGLTLACDLARRGITCRVIERDTAPNRASKAKTIQSRSLEVLDDLGAVDHVVRTGVADLPVRFHDRSGDVVDRPSIVVRARDTFHTPYPDALWIGQFDVEHALRERLRELGGMVEYGVAAVDLTQDTEGVAVTLRTAQGDSTIRARYVVGTDGGKSTTRKLIDLHLEGQTYESQRWYIGDVTVADLDHSHMHIWPSDKGMLVLTPLPNSDLFQLQTPIPAQAQPAEPSLELYQQLLDERAADVKLTSANWLSIYRVNVRMVTDYRRGRVLLAGDAAHVHSPAGGQGMNTGIQDAYNLGWKLGAVIEGADPGLLDTYGAERIPVARRVLALSTDKIDRTTERMGGDIDELSSALGEIADDAVTTGLGIHYHPKQAAANSAAPVAGDRAPNVTGLAGPEFSGDLFDLTRGPHWNLIAFDNDDPTIADNLDPIHMRVHRISSTTARGILDGRGEFQEIYAPRPGELILIRPDGHIAARGTEIQPPLLWQ</sequence>
<dbReference type="InterPro" id="IPR036188">
    <property type="entry name" value="FAD/NAD-bd_sf"/>
</dbReference>
<dbReference type="InterPro" id="IPR002938">
    <property type="entry name" value="FAD-bd"/>
</dbReference>
<evidence type="ECO:0000259" key="4">
    <source>
        <dbReference type="Pfam" id="PF01494"/>
    </source>
</evidence>
<dbReference type="Gene3D" id="3.30.70.2450">
    <property type="match status" value="1"/>
</dbReference>
<dbReference type="NCBIfam" id="NF004832">
    <property type="entry name" value="PRK06184.1"/>
    <property type="match status" value="1"/>
</dbReference>
<dbReference type="GO" id="GO:0004497">
    <property type="term" value="F:monooxygenase activity"/>
    <property type="evidence" value="ECO:0007669"/>
    <property type="project" value="UniProtKB-KW"/>
</dbReference>
<evidence type="ECO:0000313" key="6">
    <source>
        <dbReference type="Proteomes" id="UP000733379"/>
    </source>
</evidence>
<dbReference type="RefSeq" id="WP_215916803.1">
    <property type="nucleotide sequence ID" value="NZ_JAHKNI010000003.1"/>
</dbReference>
<keyword evidence="5" id="KW-0503">Monooxygenase</keyword>
<keyword evidence="3" id="KW-0274">FAD</keyword>
<dbReference type="Pfam" id="PF01494">
    <property type="entry name" value="FAD_binding_3"/>
    <property type="match status" value="1"/>
</dbReference>
<gene>
    <name evidence="5" type="ORF">KO481_10120</name>
</gene>
<keyword evidence="6" id="KW-1185">Reference proteome</keyword>
<name>A0ABS6AV24_9NOCA</name>
<keyword evidence="5" id="KW-0560">Oxidoreductase</keyword>
<dbReference type="SUPFAM" id="SSF51905">
    <property type="entry name" value="FAD/NAD(P)-binding domain"/>
    <property type="match status" value="1"/>
</dbReference>